<proteinExistence type="predicted"/>
<dbReference type="AlphaFoldDB" id="A0A4R5LDB8"/>
<dbReference type="OrthoDB" id="9793083at2"/>
<dbReference type="EC" id="3.1.1.24" evidence="2"/>
<comment type="caution">
    <text evidence="2">The sequence shown here is derived from an EMBL/GenBank/DDBJ whole genome shotgun (WGS) entry which is preliminary data.</text>
</comment>
<dbReference type="InterPro" id="IPR029058">
    <property type="entry name" value="AB_hydrolase_fold"/>
</dbReference>
<dbReference type="Proteomes" id="UP000295606">
    <property type="component" value="Unassembled WGS sequence"/>
</dbReference>
<dbReference type="SUPFAM" id="SSF53474">
    <property type="entry name" value="alpha/beta-Hydrolases"/>
    <property type="match status" value="1"/>
</dbReference>
<dbReference type="InterPro" id="IPR050471">
    <property type="entry name" value="AB_hydrolase"/>
</dbReference>
<reference evidence="2 3" key="1">
    <citation type="submission" date="2019-03" db="EMBL/GenBank/DDBJ databases">
        <title>Paraburkholderia sp. isolated from native Mimosa gymnas in Guartela State Park, Brazil.</title>
        <authorList>
            <person name="Paulitsch F."/>
            <person name="Hungria M."/>
            <person name="Delamuta J.R.M."/>
            <person name="Ribeiro R.A."/>
            <person name="Dall'Agnol R."/>
            <person name="Silva J.S.B."/>
        </authorList>
    </citation>
    <scope>NUCLEOTIDE SEQUENCE [LARGE SCALE GENOMIC DNA]</scope>
    <source>
        <strain evidence="2 3">CNPSo 3008</strain>
    </source>
</reference>
<accession>A0A4R5LDB8</accession>
<dbReference type="InterPro" id="IPR026968">
    <property type="entry name" value="PcaD/CatD"/>
</dbReference>
<gene>
    <name evidence="2" type="primary">pcaD</name>
    <name evidence="2" type="ORF">E1N52_21395</name>
</gene>
<dbReference type="GO" id="GO:0042952">
    <property type="term" value="P:beta-ketoadipate pathway"/>
    <property type="evidence" value="ECO:0007669"/>
    <property type="project" value="InterPro"/>
</dbReference>
<dbReference type="Gene3D" id="3.40.50.1820">
    <property type="entry name" value="alpha/beta hydrolase"/>
    <property type="match status" value="1"/>
</dbReference>
<name>A0A4R5LDB8_9BURK</name>
<sequence>MPYAAVNDTHLFYRIDGAENHSAPWVVLSNSLGSDVSMWTPQIVEFTKHFRVLRYDTRGHGHSAAPLGPYTIEQLTGDVIGLMDQLGIERAHFVGVSMGGLTGVGLGARYANRIDRLVLCNTAAKIGSPEVWVPRAAKARSEGMLALAEAVLPRWYTPEFIANNALVMSQVRDVFVHTDKDGYASNCEAINAADLRGEAPSIKARTLVISGTHDLAATPAQGRELAESVPGARYVELNAAHISNVELADEYNKIVLDFLLGA</sequence>
<dbReference type="PRINTS" id="PR00111">
    <property type="entry name" value="ABHYDROLASE"/>
</dbReference>
<feature type="domain" description="AB hydrolase-1" evidence="1">
    <location>
        <begin position="24"/>
        <end position="245"/>
    </location>
</feature>
<dbReference type="NCBIfam" id="TIGR02427">
    <property type="entry name" value="protocat_pcaD"/>
    <property type="match status" value="1"/>
</dbReference>
<dbReference type="Pfam" id="PF00561">
    <property type="entry name" value="Abhydrolase_1"/>
    <property type="match status" value="1"/>
</dbReference>
<organism evidence="2 3">
    <name type="scientific">Paraburkholderia guartelaensis</name>
    <dbReference type="NCBI Taxonomy" id="2546446"/>
    <lineage>
        <taxon>Bacteria</taxon>
        <taxon>Pseudomonadati</taxon>
        <taxon>Pseudomonadota</taxon>
        <taxon>Betaproteobacteria</taxon>
        <taxon>Burkholderiales</taxon>
        <taxon>Burkholderiaceae</taxon>
        <taxon>Paraburkholderia</taxon>
    </lineage>
</organism>
<evidence type="ECO:0000313" key="2">
    <source>
        <dbReference type="EMBL" id="TDG06119.1"/>
    </source>
</evidence>
<protein>
    <submittedName>
        <fullName evidence="2">3-oxoadipate enol-lactonase</fullName>
        <ecNumber evidence="2">3.1.1.24</ecNumber>
    </submittedName>
</protein>
<evidence type="ECO:0000313" key="3">
    <source>
        <dbReference type="Proteomes" id="UP000295606"/>
    </source>
</evidence>
<dbReference type="InterPro" id="IPR000073">
    <property type="entry name" value="AB_hydrolase_1"/>
</dbReference>
<dbReference type="EMBL" id="SMOD01000016">
    <property type="protein sequence ID" value="TDG06119.1"/>
    <property type="molecule type" value="Genomic_DNA"/>
</dbReference>
<dbReference type="PANTHER" id="PTHR43433:SF5">
    <property type="entry name" value="AB HYDROLASE-1 DOMAIN-CONTAINING PROTEIN"/>
    <property type="match status" value="1"/>
</dbReference>
<evidence type="ECO:0000259" key="1">
    <source>
        <dbReference type="Pfam" id="PF00561"/>
    </source>
</evidence>
<dbReference type="PANTHER" id="PTHR43433">
    <property type="entry name" value="HYDROLASE, ALPHA/BETA FOLD FAMILY PROTEIN"/>
    <property type="match status" value="1"/>
</dbReference>
<dbReference type="RefSeq" id="WP_133184727.1">
    <property type="nucleotide sequence ID" value="NZ_SMOD01000016.1"/>
</dbReference>
<dbReference type="GO" id="GO:0047570">
    <property type="term" value="F:3-oxoadipate enol-lactonase activity"/>
    <property type="evidence" value="ECO:0007669"/>
    <property type="project" value="UniProtKB-EC"/>
</dbReference>
<keyword evidence="2" id="KW-0378">Hydrolase</keyword>